<accession>A0ABX6RED8</accession>
<keyword evidence="3" id="KW-1185">Reference proteome</keyword>
<name>A0ABX6RED8_PSEMX</name>
<protein>
    <submittedName>
        <fullName evidence="2">Uncharacterized protein</fullName>
    </submittedName>
</protein>
<keyword evidence="1" id="KW-0732">Signal</keyword>
<gene>
    <name evidence="2" type="ORF">H4W19_03735</name>
</gene>
<dbReference type="Proteomes" id="UP000515506">
    <property type="component" value="Chromosome"/>
</dbReference>
<proteinExistence type="predicted"/>
<sequence>MHTHQQAGLRIATCGLLVLAFAASAEDGIATGAAQAPVLVLESPVPELPVVAVSELGHAVAVDRLSDLRGGDGSQTENLIDVDGSVDDNTAHHITSGTNSIADGAFSNASGINTVIQNSGSNVLIQNAMIVTVDFAGGPQ</sequence>
<dbReference type="EMBL" id="CP060028">
    <property type="protein sequence ID" value="QND80919.1"/>
    <property type="molecule type" value="Genomic_DNA"/>
</dbReference>
<organism evidence="2 3">
    <name type="scientific">Pseudoxanthomonas mexicana</name>
    <dbReference type="NCBI Taxonomy" id="128785"/>
    <lineage>
        <taxon>Bacteria</taxon>
        <taxon>Pseudomonadati</taxon>
        <taxon>Pseudomonadota</taxon>
        <taxon>Gammaproteobacteria</taxon>
        <taxon>Lysobacterales</taxon>
        <taxon>Lysobacteraceae</taxon>
        <taxon>Pseudoxanthomonas</taxon>
    </lineage>
</organism>
<evidence type="ECO:0000313" key="3">
    <source>
        <dbReference type="Proteomes" id="UP000515506"/>
    </source>
</evidence>
<evidence type="ECO:0000313" key="2">
    <source>
        <dbReference type="EMBL" id="QND80919.1"/>
    </source>
</evidence>
<evidence type="ECO:0000256" key="1">
    <source>
        <dbReference type="SAM" id="SignalP"/>
    </source>
</evidence>
<feature type="chain" id="PRO_5046405030" evidence="1">
    <location>
        <begin position="26"/>
        <end position="140"/>
    </location>
</feature>
<dbReference type="RefSeq" id="WP_185896086.1">
    <property type="nucleotide sequence ID" value="NZ_CP060028.1"/>
</dbReference>
<reference evidence="2 3" key="1">
    <citation type="submission" date="2020-08" db="EMBL/GenBank/DDBJ databases">
        <title>Streptomycin resistant and MDR strain, P. mexicana.</title>
        <authorList>
            <person name="Ganesh-kumar S."/>
            <person name="Zhe T."/>
            <person name="Yu Z."/>
            <person name="Min Y."/>
        </authorList>
    </citation>
    <scope>NUCLEOTIDE SEQUENCE [LARGE SCALE GENOMIC DNA]</scope>
    <source>
        <strain evidence="2 3">GTZY</strain>
    </source>
</reference>
<feature type="signal peptide" evidence="1">
    <location>
        <begin position="1"/>
        <end position="25"/>
    </location>
</feature>